<evidence type="ECO:0000256" key="1">
    <source>
        <dbReference type="SAM" id="MobiDB-lite"/>
    </source>
</evidence>
<feature type="compositionally biased region" description="Basic and acidic residues" evidence="1">
    <location>
        <begin position="216"/>
        <end position="230"/>
    </location>
</feature>
<organism evidence="2 3">
    <name type="scientific">Nesidiocoris tenuis</name>
    <dbReference type="NCBI Taxonomy" id="355587"/>
    <lineage>
        <taxon>Eukaryota</taxon>
        <taxon>Metazoa</taxon>
        <taxon>Ecdysozoa</taxon>
        <taxon>Arthropoda</taxon>
        <taxon>Hexapoda</taxon>
        <taxon>Insecta</taxon>
        <taxon>Pterygota</taxon>
        <taxon>Neoptera</taxon>
        <taxon>Paraneoptera</taxon>
        <taxon>Hemiptera</taxon>
        <taxon>Heteroptera</taxon>
        <taxon>Panheteroptera</taxon>
        <taxon>Cimicomorpha</taxon>
        <taxon>Miridae</taxon>
        <taxon>Dicyphina</taxon>
        <taxon>Nesidiocoris</taxon>
    </lineage>
</organism>
<protein>
    <submittedName>
        <fullName evidence="2">Uncharacterized protein</fullName>
    </submittedName>
</protein>
<feature type="region of interest" description="Disordered" evidence="1">
    <location>
        <begin position="100"/>
        <end position="138"/>
    </location>
</feature>
<proteinExistence type="predicted"/>
<keyword evidence="3" id="KW-1185">Reference proteome</keyword>
<reference evidence="2 3" key="1">
    <citation type="submission" date="2020-02" db="EMBL/GenBank/DDBJ databases">
        <authorList>
            <person name="Ferguson B K."/>
        </authorList>
    </citation>
    <scope>NUCLEOTIDE SEQUENCE [LARGE SCALE GENOMIC DNA]</scope>
</reference>
<feature type="non-terminal residue" evidence="2">
    <location>
        <position position="430"/>
    </location>
</feature>
<accession>A0A6H5HBP9</accession>
<name>A0A6H5HBP9_9HEMI</name>
<feature type="compositionally biased region" description="Basic and acidic residues" evidence="1">
    <location>
        <begin position="114"/>
        <end position="129"/>
    </location>
</feature>
<dbReference type="AlphaFoldDB" id="A0A6H5HBP9"/>
<evidence type="ECO:0000313" key="3">
    <source>
        <dbReference type="Proteomes" id="UP000479000"/>
    </source>
</evidence>
<evidence type="ECO:0000313" key="2">
    <source>
        <dbReference type="EMBL" id="CAB0014570.1"/>
    </source>
</evidence>
<dbReference type="Proteomes" id="UP000479000">
    <property type="component" value="Unassembled WGS sequence"/>
</dbReference>
<dbReference type="EMBL" id="CADCXU010028078">
    <property type="protein sequence ID" value="CAB0014570.1"/>
    <property type="molecule type" value="Genomic_DNA"/>
</dbReference>
<gene>
    <name evidence="2" type="ORF">NTEN_LOCUS18993</name>
</gene>
<sequence length="430" mass="48255">MENHREEPAVRGQTDANAVYLLVNIMSTAYLVCDSAVHLCVRLQSVSFIVTNFGTETTKNVKKHNRPRIVILVEMINCSIHPVHHCICESKFTFIRRRASHPGRESGAGQGEKIGTRDEKQRETREKYSKNSKPTASPSKLSFCVFSKIYPNNYYAKLDIVQWTTSPFPIGLPGQYAPSWSKPQHLGLVSSNLDRTADPILMKLVLEVADRSRQELDPPAHTDKHTHEPPRTQCRSYGTRSDTDLLPNYPRPARLSVPSIRPTGLPPLLPFSRCLVCGSYFLNYLPKFDRCLIARIDSDTIPTIIALHHKAPAVARPWRPKLLRCSALSLPPLAAPMSTELSEPAELLLCHSLGAGGHFFGTEPRIIGRADRIPTVSGRFPSRALTRISVDHTRYFHSLFNNLLNIFCFGTHQNMSAHLGPFIQKCPILK</sequence>
<feature type="region of interest" description="Disordered" evidence="1">
    <location>
        <begin position="216"/>
        <end position="241"/>
    </location>
</feature>